<keyword evidence="1" id="KW-0472">Membrane</keyword>
<dbReference type="EMBL" id="CP036150">
    <property type="protein sequence ID" value="QEN09427.1"/>
    <property type="molecule type" value="Genomic_DNA"/>
</dbReference>
<proteinExistence type="predicted"/>
<sequence length="314" mass="33568">MKRNEVFCGSMGVLAASFLWGTTGTAATFAPDVNPIAIGAAAMGIGGIMQFLSARGLISIYRNVLVQQWRLLLIGSVAIGVYPLTFYTSMKLAGVAVGTVISIGLAPLISALLESIIDRKKLSMKWKMGALIGILGVVLLCLTKSGQQSNEIQMMYYKKTFGVLTGVLAAFTYALFSYVAHKLMKRGVASRAAMGSLFGLGGAILLPVLLFTGKSFLNSWLNLAVGMYMATIPMFIGYLFFGYGLSKINASMATTLSLFEPAVATLFAVIIVGEQISLTAWYGIGLIIACLFILTVPVLDLNLLTRIRKAIIAE</sequence>
<accession>A0A5C1QPN3</accession>
<feature type="transmembrane region" description="Helical" evidence="1">
    <location>
        <begin position="36"/>
        <end position="57"/>
    </location>
</feature>
<evidence type="ECO:0000256" key="1">
    <source>
        <dbReference type="SAM" id="Phobius"/>
    </source>
</evidence>
<evidence type="ECO:0000313" key="3">
    <source>
        <dbReference type="EMBL" id="QEN09427.1"/>
    </source>
</evidence>
<dbReference type="Gene3D" id="1.10.3730.20">
    <property type="match status" value="1"/>
</dbReference>
<evidence type="ECO:0000313" key="4">
    <source>
        <dbReference type="Proteomes" id="UP000324209"/>
    </source>
</evidence>
<feature type="domain" description="EamA" evidence="2">
    <location>
        <begin position="11"/>
        <end position="140"/>
    </location>
</feature>
<dbReference type="OrthoDB" id="9810818at2"/>
<dbReference type="KEGG" id="ock:EXM22_16105"/>
<name>A0A5C1QPN3_9SPIO</name>
<feature type="domain" description="EamA" evidence="2">
    <location>
        <begin position="161"/>
        <end position="295"/>
    </location>
</feature>
<dbReference type="GO" id="GO:0016020">
    <property type="term" value="C:membrane"/>
    <property type="evidence" value="ECO:0007669"/>
    <property type="project" value="InterPro"/>
</dbReference>
<dbReference type="Proteomes" id="UP000324209">
    <property type="component" value="Chromosome"/>
</dbReference>
<feature type="transmembrane region" description="Helical" evidence="1">
    <location>
        <begin position="161"/>
        <end position="180"/>
    </location>
</feature>
<feature type="transmembrane region" description="Helical" evidence="1">
    <location>
        <begin position="128"/>
        <end position="146"/>
    </location>
</feature>
<organism evidence="3 4">
    <name type="scientific">Oceanispirochaeta crateris</name>
    <dbReference type="NCBI Taxonomy" id="2518645"/>
    <lineage>
        <taxon>Bacteria</taxon>
        <taxon>Pseudomonadati</taxon>
        <taxon>Spirochaetota</taxon>
        <taxon>Spirochaetia</taxon>
        <taxon>Spirochaetales</taxon>
        <taxon>Spirochaetaceae</taxon>
        <taxon>Oceanispirochaeta</taxon>
    </lineage>
</organism>
<dbReference type="AlphaFoldDB" id="A0A5C1QPN3"/>
<reference evidence="3 4" key="1">
    <citation type="submission" date="2019-02" db="EMBL/GenBank/DDBJ databases">
        <title>Complete Genome Sequence and Methylome Analysis of free living Spirochaetas.</title>
        <authorList>
            <person name="Fomenkov A."/>
            <person name="Dubinina G."/>
            <person name="Leshcheva N."/>
            <person name="Mikheeva N."/>
            <person name="Grabovich M."/>
            <person name="Vincze T."/>
            <person name="Roberts R.J."/>
        </authorList>
    </citation>
    <scope>NUCLEOTIDE SEQUENCE [LARGE SCALE GENOMIC DNA]</scope>
    <source>
        <strain evidence="3 4">K2</strain>
    </source>
</reference>
<protein>
    <submittedName>
        <fullName evidence="3">EamA family transporter</fullName>
    </submittedName>
</protein>
<feature type="transmembrane region" description="Helical" evidence="1">
    <location>
        <begin position="219"/>
        <end position="241"/>
    </location>
</feature>
<keyword evidence="1" id="KW-1133">Transmembrane helix</keyword>
<dbReference type="InterPro" id="IPR000620">
    <property type="entry name" value="EamA_dom"/>
</dbReference>
<feature type="transmembrane region" description="Helical" evidence="1">
    <location>
        <begin position="192"/>
        <end position="213"/>
    </location>
</feature>
<evidence type="ECO:0000259" key="2">
    <source>
        <dbReference type="Pfam" id="PF00892"/>
    </source>
</evidence>
<dbReference type="RefSeq" id="WP_149487502.1">
    <property type="nucleotide sequence ID" value="NZ_CP036150.1"/>
</dbReference>
<dbReference type="Pfam" id="PF00892">
    <property type="entry name" value="EamA"/>
    <property type="match status" value="2"/>
</dbReference>
<feature type="transmembrane region" description="Helical" evidence="1">
    <location>
        <begin position="253"/>
        <end position="273"/>
    </location>
</feature>
<keyword evidence="4" id="KW-1185">Reference proteome</keyword>
<dbReference type="SUPFAM" id="SSF103481">
    <property type="entry name" value="Multidrug resistance efflux transporter EmrE"/>
    <property type="match status" value="2"/>
</dbReference>
<feature type="transmembrane region" description="Helical" evidence="1">
    <location>
        <begin position="279"/>
        <end position="299"/>
    </location>
</feature>
<dbReference type="PANTHER" id="PTHR22911:SF79">
    <property type="entry name" value="MOBA-LIKE NTP TRANSFERASE DOMAIN-CONTAINING PROTEIN"/>
    <property type="match status" value="1"/>
</dbReference>
<feature type="transmembrane region" description="Helical" evidence="1">
    <location>
        <begin position="69"/>
        <end position="87"/>
    </location>
</feature>
<dbReference type="PANTHER" id="PTHR22911">
    <property type="entry name" value="ACYL-MALONYL CONDENSING ENZYME-RELATED"/>
    <property type="match status" value="1"/>
</dbReference>
<feature type="transmembrane region" description="Helical" evidence="1">
    <location>
        <begin position="93"/>
        <end position="116"/>
    </location>
</feature>
<keyword evidence="1" id="KW-0812">Transmembrane</keyword>
<dbReference type="InterPro" id="IPR037185">
    <property type="entry name" value="EmrE-like"/>
</dbReference>
<gene>
    <name evidence="3" type="ORF">EXM22_16105</name>
</gene>